<reference evidence="1" key="2">
    <citation type="journal article" date="2022" name="Proc. Natl. Acad. Sci. U.S.A.">
        <title>Diploid-dominant life cycles characterize the early evolution of Fungi.</title>
        <authorList>
            <person name="Amses K.R."/>
            <person name="Simmons D.R."/>
            <person name="Longcore J.E."/>
            <person name="Mondo S.J."/>
            <person name="Seto K."/>
            <person name="Jeronimo G.H."/>
            <person name="Bonds A.E."/>
            <person name="Quandt C.A."/>
            <person name="Davis W.J."/>
            <person name="Chang Y."/>
            <person name="Federici B.A."/>
            <person name="Kuo A."/>
            <person name="LaButti K."/>
            <person name="Pangilinan J."/>
            <person name="Andreopoulos W."/>
            <person name="Tritt A."/>
            <person name="Riley R."/>
            <person name="Hundley H."/>
            <person name="Johnson J."/>
            <person name="Lipzen A."/>
            <person name="Barry K."/>
            <person name="Lang B.F."/>
            <person name="Cuomo C.A."/>
            <person name="Buchler N.E."/>
            <person name="Grigoriev I.V."/>
            <person name="Spatafora J.W."/>
            <person name="Stajich J.E."/>
            <person name="James T.Y."/>
        </authorList>
    </citation>
    <scope>NUCLEOTIDE SEQUENCE</scope>
    <source>
        <strain evidence="1">AG</strain>
    </source>
</reference>
<gene>
    <name evidence="1" type="ORF">K450DRAFT_257770</name>
</gene>
<organism evidence="1 2">
    <name type="scientific">Umbelopsis ramanniana AG</name>
    <dbReference type="NCBI Taxonomy" id="1314678"/>
    <lineage>
        <taxon>Eukaryota</taxon>
        <taxon>Fungi</taxon>
        <taxon>Fungi incertae sedis</taxon>
        <taxon>Mucoromycota</taxon>
        <taxon>Mucoromycotina</taxon>
        <taxon>Umbelopsidomycetes</taxon>
        <taxon>Umbelopsidales</taxon>
        <taxon>Umbelopsidaceae</taxon>
        <taxon>Umbelopsis</taxon>
    </lineage>
</organism>
<dbReference type="GeneID" id="75917072"/>
<evidence type="ECO:0000313" key="2">
    <source>
        <dbReference type="Proteomes" id="UP001206595"/>
    </source>
</evidence>
<keyword evidence="2" id="KW-1185">Reference proteome</keyword>
<reference evidence="1" key="1">
    <citation type="submission" date="2021-06" db="EMBL/GenBank/DDBJ databases">
        <authorList>
            <consortium name="DOE Joint Genome Institute"/>
            <person name="Mondo S.J."/>
            <person name="Amses K.R."/>
            <person name="Simmons D.R."/>
            <person name="Longcore J.E."/>
            <person name="Seto K."/>
            <person name="Alves G.H."/>
            <person name="Bonds A.E."/>
            <person name="Quandt C.A."/>
            <person name="Davis W.J."/>
            <person name="Chang Y."/>
            <person name="Letcher P.M."/>
            <person name="Powell M.J."/>
            <person name="Kuo A."/>
            <person name="Labutti K."/>
            <person name="Pangilinan J."/>
            <person name="Andreopoulos W."/>
            <person name="Tritt A."/>
            <person name="Riley R."/>
            <person name="Hundley H."/>
            <person name="Johnson J."/>
            <person name="Lipzen A."/>
            <person name="Barry K."/>
            <person name="Berbee M.L."/>
            <person name="Buchler N.E."/>
            <person name="Grigoriev I.V."/>
            <person name="Spatafora J.W."/>
            <person name="Stajich J.E."/>
            <person name="James T.Y."/>
        </authorList>
    </citation>
    <scope>NUCLEOTIDE SEQUENCE</scope>
    <source>
        <strain evidence="1">AG</strain>
    </source>
</reference>
<dbReference type="EMBL" id="MU620959">
    <property type="protein sequence ID" value="KAI8576236.1"/>
    <property type="molecule type" value="Genomic_DNA"/>
</dbReference>
<protein>
    <submittedName>
        <fullName evidence="1">Uncharacterized protein</fullName>
    </submittedName>
</protein>
<accession>A0AAD5E4H5</accession>
<dbReference type="AlphaFoldDB" id="A0AAD5E4H5"/>
<dbReference type="RefSeq" id="XP_051441240.1">
    <property type="nucleotide sequence ID" value="XM_051591729.1"/>
</dbReference>
<proteinExistence type="predicted"/>
<evidence type="ECO:0000313" key="1">
    <source>
        <dbReference type="EMBL" id="KAI8576236.1"/>
    </source>
</evidence>
<name>A0AAD5E4H5_UMBRA</name>
<sequence length="53" mass="6282">MRLGITYLPYVIHRMVRVIDNINNVDRITTARIYSCVTCINQYLTDPTWYSTN</sequence>
<comment type="caution">
    <text evidence="1">The sequence shown here is derived from an EMBL/GenBank/DDBJ whole genome shotgun (WGS) entry which is preliminary data.</text>
</comment>
<dbReference type="Proteomes" id="UP001206595">
    <property type="component" value="Unassembled WGS sequence"/>
</dbReference>